<evidence type="ECO:0000256" key="1">
    <source>
        <dbReference type="SAM" id="MobiDB-lite"/>
    </source>
</evidence>
<evidence type="ECO:0000256" key="2">
    <source>
        <dbReference type="SAM" id="SignalP"/>
    </source>
</evidence>
<gene>
    <name evidence="4" type="ORF">AVDCRST_MAG21-1188</name>
</gene>
<dbReference type="Pfam" id="PF00496">
    <property type="entry name" value="SBP_bac_5"/>
    <property type="match status" value="1"/>
</dbReference>
<dbReference type="PIRSF" id="PIRSF002741">
    <property type="entry name" value="MppA"/>
    <property type="match status" value="1"/>
</dbReference>
<organism evidence="4">
    <name type="scientific">uncultured Nocardioidaceae bacterium</name>
    <dbReference type="NCBI Taxonomy" id="253824"/>
    <lineage>
        <taxon>Bacteria</taxon>
        <taxon>Bacillati</taxon>
        <taxon>Actinomycetota</taxon>
        <taxon>Actinomycetes</taxon>
        <taxon>Propionibacteriales</taxon>
        <taxon>Nocardioidaceae</taxon>
        <taxon>environmental samples</taxon>
    </lineage>
</organism>
<feature type="region of interest" description="Disordered" evidence="1">
    <location>
        <begin position="29"/>
        <end position="66"/>
    </location>
</feature>
<evidence type="ECO:0000259" key="3">
    <source>
        <dbReference type="Pfam" id="PF00496"/>
    </source>
</evidence>
<dbReference type="GO" id="GO:1904680">
    <property type="term" value="F:peptide transmembrane transporter activity"/>
    <property type="evidence" value="ECO:0007669"/>
    <property type="project" value="TreeGrafter"/>
</dbReference>
<protein>
    <submittedName>
        <fullName evidence="4">Oligopeptide ABC transporter, periplasmic oligopeptide-binding protein OppA</fullName>
    </submittedName>
</protein>
<evidence type="ECO:0000313" key="4">
    <source>
        <dbReference type="EMBL" id="CAA9372855.1"/>
    </source>
</evidence>
<dbReference type="GO" id="GO:0015833">
    <property type="term" value="P:peptide transport"/>
    <property type="evidence" value="ECO:0007669"/>
    <property type="project" value="TreeGrafter"/>
</dbReference>
<sequence>MRLKSPYRMTAASAALLLGLAACGGGGTDGGGTEGGDSTSTEGGTDGGSDGGSAAPSGGEFSTDLTEPTFLAPASNCYESECSEVLEMINDPLVNTNFETGELEFTGLAESIEANEDQTVWTVKLKDGREFHNGEPVDADAFISAWNYSQNPKNAQATAGFMARIEGAGKGAEMSGLKKIDDLTFEVTLSGPFSQFGQQMSYAPAFAPIAQACLKDVKACNEKPIGTGPYQMDGKWRHDQGITVAKWADYQGEAPANADTIDFTMFSTPTAAFRDFQNQGVDVISIAPEVYLQAQAQLGDEIIEEPTASLTYLGFPTTEAPYDNVQLRQALSLAIDRQLITDQVLNGLADPSTDIVTPPIPGSRDDACQYCTYDPEQAQTLLEESGVDPESFTLELYFNADSGHEQWTEAAARQIQENLGIDYELKSLEWAQYLEFLDKQEFTGPFRLGWSLDYPSPENYLRPIVGTGGDANYTGYSNEEFDDLLVQGDQAGSLEESFQLYQQAGDIALEEMPIIPMWSGVTAIAASDQVSDVRFDVGEGHIALGEVVVN</sequence>
<dbReference type="AlphaFoldDB" id="A0A6J4MYX7"/>
<dbReference type="Gene3D" id="3.40.190.10">
    <property type="entry name" value="Periplasmic binding protein-like II"/>
    <property type="match status" value="1"/>
</dbReference>
<dbReference type="PANTHER" id="PTHR30290">
    <property type="entry name" value="PERIPLASMIC BINDING COMPONENT OF ABC TRANSPORTER"/>
    <property type="match status" value="1"/>
</dbReference>
<accession>A0A6J4MYX7</accession>
<name>A0A6J4MYX7_9ACTN</name>
<reference evidence="4" key="1">
    <citation type="submission" date="2020-02" db="EMBL/GenBank/DDBJ databases">
        <authorList>
            <person name="Meier V. D."/>
        </authorList>
    </citation>
    <scope>NUCLEOTIDE SEQUENCE</scope>
    <source>
        <strain evidence="4">AVDCRST_MAG21</strain>
    </source>
</reference>
<dbReference type="SUPFAM" id="SSF53850">
    <property type="entry name" value="Periplasmic binding protein-like II"/>
    <property type="match status" value="1"/>
</dbReference>
<dbReference type="Gene3D" id="3.10.105.10">
    <property type="entry name" value="Dipeptide-binding Protein, Domain 3"/>
    <property type="match status" value="1"/>
</dbReference>
<dbReference type="GO" id="GO:0043190">
    <property type="term" value="C:ATP-binding cassette (ABC) transporter complex"/>
    <property type="evidence" value="ECO:0007669"/>
    <property type="project" value="InterPro"/>
</dbReference>
<feature type="signal peptide" evidence="2">
    <location>
        <begin position="1"/>
        <end position="24"/>
    </location>
</feature>
<dbReference type="PROSITE" id="PS51257">
    <property type="entry name" value="PROKAR_LIPOPROTEIN"/>
    <property type="match status" value="1"/>
</dbReference>
<keyword evidence="2" id="KW-0732">Signal</keyword>
<dbReference type="EMBL" id="CADCUL010000091">
    <property type="protein sequence ID" value="CAA9372855.1"/>
    <property type="molecule type" value="Genomic_DNA"/>
</dbReference>
<dbReference type="InterPro" id="IPR039424">
    <property type="entry name" value="SBP_5"/>
</dbReference>
<proteinExistence type="predicted"/>
<dbReference type="CDD" id="cd00995">
    <property type="entry name" value="PBP2_NikA_DppA_OppA_like"/>
    <property type="match status" value="1"/>
</dbReference>
<dbReference type="GO" id="GO:0042597">
    <property type="term" value="C:periplasmic space"/>
    <property type="evidence" value="ECO:0007669"/>
    <property type="project" value="UniProtKB-ARBA"/>
</dbReference>
<dbReference type="Gene3D" id="3.90.76.10">
    <property type="entry name" value="Dipeptide-binding Protein, Domain 1"/>
    <property type="match status" value="1"/>
</dbReference>
<dbReference type="InterPro" id="IPR030678">
    <property type="entry name" value="Peptide/Ni-bd"/>
</dbReference>
<dbReference type="PANTHER" id="PTHR30290:SF83">
    <property type="entry name" value="ABC TRANSPORTER SUBSTRATE-BINDING PROTEIN"/>
    <property type="match status" value="1"/>
</dbReference>
<feature type="domain" description="Solute-binding protein family 5" evidence="3">
    <location>
        <begin position="107"/>
        <end position="470"/>
    </location>
</feature>
<feature type="chain" id="PRO_5038493918" evidence="2">
    <location>
        <begin position="25"/>
        <end position="550"/>
    </location>
</feature>
<dbReference type="InterPro" id="IPR000914">
    <property type="entry name" value="SBP_5_dom"/>
</dbReference>